<sequence length="662" mass="73941">MENSKNHLGQAVRPVAQRLSLRISKVTVDTDLNVAEVWLLKSGCRHAFDANRRRQDVMFQNKRGKGKGNQYIKDLQDRLSKLESLLQRSGVASPDEGTQRLLRSASAVKSHKAPLLSHDKNAPTISSEALSGNASMGPVEFETLGDYWHQVARRLDQYKMGAPVSPQETEAVLLKLTIEDVCAELPLFDIPWFFERLRSQYSAETCRCPSWWACLNALTALAISRRSTNRSLGELSGFVWAFFKNAYAVLPDILNQADDLLAVQSLLAMAIHMRTSGNSRTTALLLSNACRIIHTVGLHTRSRGNGKPFLERETRNRVFWIGFILETEISITCGIPSILEKDNMDIELPTEWPPDSCGLVALGGEQRSINVFRLRVELANVQSRVQEKLYSVKTLKRTGSQLLETIQELQRELLDWRLRVPLEVRPEFDRPLMSFMRDTPLLGLHFMYFNCVSMIYWTAMRGSSGKVAMENRDFASQYAAAARATILLLNCIPGSQISGLWQIHRPVLPCAVSATLVLFVGVLENPYNLNVQTDLGLLKSIVQWTVRLRDDEGCDLANLRTASSEMVRIAESAISSWQPTGDQLPGVAAHAHTELKSLMGNLPNQDTDISRRLSGMLGVIWEDGSEYGPFVPDFLRPHTYGFGISNGIFPHPVDGLGVARLG</sequence>
<accession>A0AAD4PSG5</accession>
<keyword evidence="4" id="KW-1185">Reference proteome</keyword>
<dbReference type="GO" id="GO:0003700">
    <property type="term" value="F:DNA-binding transcription factor activity"/>
    <property type="evidence" value="ECO:0007669"/>
    <property type="project" value="InterPro"/>
</dbReference>
<evidence type="ECO:0000256" key="1">
    <source>
        <dbReference type="ARBA" id="ARBA00023242"/>
    </source>
</evidence>
<protein>
    <submittedName>
        <fullName evidence="3">Fungal-specific transcription factor domain-containing protein</fullName>
    </submittedName>
</protein>
<evidence type="ECO:0000259" key="2">
    <source>
        <dbReference type="SMART" id="SM00906"/>
    </source>
</evidence>
<dbReference type="GO" id="GO:0008270">
    <property type="term" value="F:zinc ion binding"/>
    <property type="evidence" value="ECO:0007669"/>
    <property type="project" value="InterPro"/>
</dbReference>
<dbReference type="CDD" id="cd12148">
    <property type="entry name" value="fungal_TF_MHR"/>
    <property type="match status" value="1"/>
</dbReference>
<dbReference type="EMBL" id="JAJTJA010000012">
    <property type="protein sequence ID" value="KAH8691251.1"/>
    <property type="molecule type" value="Genomic_DNA"/>
</dbReference>
<proteinExistence type="predicted"/>
<feature type="domain" description="Xylanolytic transcriptional activator regulatory" evidence="2">
    <location>
        <begin position="282"/>
        <end position="355"/>
    </location>
</feature>
<comment type="caution">
    <text evidence="3">The sequence shown here is derived from an EMBL/GenBank/DDBJ whole genome shotgun (WGS) entry which is preliminary data.</text>
</comment>
<evidence type="ECO:0000313" key="3">
    <source>
        <dbReference type="EMBL" id="KAH8691251.1"/>
    </source>
</evidence>
<dbReference type="PANTHER" id="PTHR46910">
    <property type="entry name" value="TRANSCRIPTION FACTOR PDR1"/>
    <property type="match status" value="1"/>
</dbReference>
<dbReference type="InterPro" id="IPR007219">
    <property type="entry name" value="XnlR_reg_dom"/>
</dbReference>
<dbReference type="RefSeq" id="XP_046067343.1">
    <property type="nucleotide sequence ID" value="XM_046214476.1"/>
</dbReference>
<gene>
    <name evidence="3" type="ORF">BGW36DRAFT_363588</name>
</gene>
<dbReference type="SMART" id="SM00906">
    <property type="entry name" value="Fungal_trans"/>
    <property type="match status" value="1"/>
</dbReference>
<dbReference type="GO" id="GO:0006351">
    <property type="term" value="P:DNA-templated transcription"/>
    <property type="evidence" value="ECO:0007669"/>
    <property type="project" value="InterPro"/>
</dbReference>
<dbReference type="GeneID" id="70244763"/>
<keyword evidence="1" id="KW-0539">Nucleus</keyword>
<dbReference type="Pfam" id="PF04082">
    <property type="entry name" value="Fungal_trans"/>
    <property type="match status" value="1"/>
</dbReference>
<dbReference type="PANTHER" id="PTHR46910:SF25">
    <property type="entry name" value="ABC-TRANSPORTER-REGULATING TRANSCRIPTION FACTOR"/>
    <property type="match status" value="1"/>
</dbReference>
<reference evidence="3" key="1">
    <citation type="submission" date="2021-12" db="EMBL/GenBank/DDBJ databases">
        <title>Convergent genome expansion in fungi linked to evolution of root-endophyte symbiosis.</title>
        <authorList>
            <consortium name="DOE Joint Genome Institute"/>
            <person name="Ke Y.-H."/>
            <person name="Bonito G."/>
            <person name="Liao H.-L."/>
            <person name="Looney B."/>
            <person name="Rojas-Flechas A."/>
            <person name="Nash J."/>
            <person name="Hameed K."/>
            <person name="Schadt C."/>
            <person name="Martin F."/>
            <person name="Crous P.W."/>
            <person name="Miettinen O."/>
            <person name="Magnuson J.K."/>
            <person name="Labbe J."/>
            <person name="Jacobson D."/>
            <person name="Doktycz M.J."/>
            <person name="Veneault-Fourrey C."/>
            <person name="Kuo A."/>
            <person name="Mondo S."/>
            <person name="Calhoun S."/>
            <person name="Riley R."/>
            <person name="Ohm R."/>
            <person name="LaButti K."/>
            <person name="Andreopoulos B."/>
            <person name="Pangilinan J."/>
            <person name="Nolan M."/>
            <person name="Tritt A."/>
            <person name="Clum A."/>
            <person name="Lipzen A."/>
            <person name="Daum C."/>
            <person name="Barry K."/>
            <person name="Grigoriev I.V."/>
            <person name="Vilgalys R."/>
        </authorList>
    </citation>
    <scope>NUCLEOTIDE SEQUENCE</scope>
    <source>
        <strain evidence="3">PMI_201</strain>
    </source>
</reference>
<organism evidence="3 4">
    <name type="scientific">Talaromyces proteolyticus</name>
    <dbReference type="NCBI Taxonomy" id="1131652"/>
    <lineage>
        <taxon>Eukaryota</taxon>
        <taxon>Fungi</taxon>
        <taxon>Dikarya</taxon>
        <taxon>Ascomycota</taxon>
        <taxon>Pezizomycotina</taxon>
        <taxon>Eurotiomycetes</taxon>
        <taxon>Eurotiomycetidae</taxon>
        <taxon>Eurotiales</taxon>
        <taxon>Trichocomaceae</taxon>
        <taxon>Talaromyces</taxon>
        <taxon>Talaromyces sect. Bacilispori</taxon>
    </lineage>
</organism>
<dbReference type="InterPro" id="IPR050987">
    <property type="entry name" value="AtrR-like"/>
</dbReference>
<dbReference type="GO" id="GO:0003677">
    <property type="term" value="F:DNA binding"/>
    <property type="evidence" value="ECO:0007669"/>
    <property type="project" value="InterPro"/>
</dbReference>
<name>A0AAD4PSG5_9EURO</name>
<dbReference type="Proteomes" id="UP001201262">
    <property type="component" value="Unassembled WGS sequence"/>
</dbReference>
<dbReference type="AlphaFoldDB" id="A0AAD4PSG5"/>
<evidence type="ECO:0000313" key="4">
    <source>
        <dbReference type="Proteomes" id="UP001201262"/>
    </source>
</evidence>